<dbReference type="EMBL" id="JAUIQD010000007">
    <property type="protein sequence ID" value="KAK3343658.1"/>
    <property type="molecule type" value="Genomic_DNA"/>
</dbReference>
<comment type="caution">
    <text evidence="3">The sequence shown here is derived from an EMBL/GenBank/DDBJ whole genome shotgun (WGS) entry which is preliminary data.</text>
</comment>
<feature type="chain" id="PRO_5042482010" evidence="2">
    <location>
        <begin position="19"/>
        <end position="127"/>
    </location>
</feature>
<protein>
    <submittedName>
        <fullName evidence="3">Uncharacterized protein</fullName>
    </submittedName>
</protein>
<feature type="signal peptide" evidence="2">
    <location>
        <begin position="1"/>
        <end position="18"/>
    </location>
</feature>
<organism evidence="3 4">
    <name type="scientific">Lasiosphaeria hispida</name>
    <dbReference type="NCBI Taxonomy" id="260671"/>
    <lineage>
        <taxon>Eukaryota</taxon>
        <taxon>Fungi</taxon>
        <taxon>Dikarya</taxon>
        <taxon>Ascomycota</taxon>
        <taxon>Pezizomycotina</taxon>
        <taxon>Sordariomycetes</taxon>
        <taxon>Sordariomycetidae</taxon>
        <taxon>Sordariales</taxon>
        <taxon>Lasiosphaeriaceae</taxon>
        <taxon>Lasiosphaeria</taxon>
    </lineage>
</organism>
<sequence>MVVCYLFWRFAFLSQITSVNLVFYCFQAEELAPSYEITEQGSRHAADDSSLSPKSETASPTNSPLLPPVQKVRLEDGCLYFKIPGSSYPSNPTTHNALPQAENSRMSCGVSARRRLDIKEGGPLDNL</sequence>
<evidence type="ECO:0000256" key="1">
    <source>
        <dbReference type="SAM" id="MobiDB-lite"/>
    </source>
</evidence>
<feature type="compositionally biased region" description="Polar residues" evidence="1">
    <location>
        <begin position="49"/>
        <end position="64"/>
    </location>
</feature>
<evidence type="ECO:0000313" key="3">
    <source>
        <dbReference type="EMBL" id="KAK3343658.1"/>
    </source>
</evidence>
<evidence type="ECO:0000256" key="2">
    <source>
        <dbReference type="SAM" id="SignalP"/>
    </source>
</evidence>
<dbReference type="AlphaFoldDB" id="A0AAJ0H8X0"/>
<gene>
    <name evidence="3" type="ORF">B0T25DRAFT_303758</name>
</gene>
<accession>A0AAJ0H8X0</accession>
<name>A0AAJ0H8X0_9PEZI</name>
<keyword evidence="2" id="KW-0732">Signal</keyword>
<dbReference type="Proteomes" id="UP001275084">
    <property type="component" value="Unassembled WGS sequence"/>
</dbReference>
<keyword evidence="4" id="KW-1185">Reference proteome</keyword>
<evidence type="ECO:0000313" key="4">
    <source>
        <dbReference type="Proteomes" id="UP001275084"/>
    </source>
</evidence>
<reference evidence="3" key="2">
    <citation type="submission" date="2023-06" db="EMBL/GenBank/DDBJ databases">
        <authorList>
            <consortium name="Lawrence Berkeley National Laboratory"/>
            <person name="Haridas S."/>
            <person name="Hensen N."/>
            <person name="Bonometti L."/>
            <person name="Westerberg I."/>
            <person name="Brannstrom I.O."/>
            <person name="Guillou S."/>
            <person name="Cros-Aarteil S."/>
            <person name="Calhoun S."/>
            <person name="Kuo A."/>
            <person name="Mondo S."/>
            <person name="Pangilinan J."/>
            <person name="Riley R."/>
            <person name="Labutti K."/>
            <person name="Andreopoulos B."/>
            <person name="Lipzen A."/>
            <person name="Chen C."/>
            <person name="Yanf M."/>
            <person name="Daum C."/>
            <person name="Ng V."/>
            <person name="Clum A."/>
            <person name="Steindorff A."/>
            <person name="Ohm R."/>
            <person name="Martin F."/>
            <person name="Silar P."/>
            <person name="Natvig D."/>
            <person name="Lalanne C."/>
            <person name="Gautier V."/>
            <person name="Ament-Velasquez S.L."/>
            <person name="Kruys A."/>
            <person name="Hutchinson M.I."/>
            <person name="Powell A.J."/>
            <person name="Barry K."/>
            <person name="Miller A.N."/>
            <person name="Grigoriev I.V."/>
            <person name="Debuchy R."/>
            <person name="Gladieux P."/>
            <person name="Thoren M.H."/>
            <person name="Johannesson H."/>
        </authorList>
    </citation>
    <scope>NUCLEOTIDE SEQUENCE</scope>
    <source>
        <strain evidence="3">CBS 955.72</strain>
    </source>
</reference>
<feature type="region of interest" description="Disordered" evidence="1">
    <location>
        <begin position="38"/>
        <end position="69"/>
    </location>
</feature>
<feature type="compositionally biased region" description="Polar residues" evidence="1">
    <location>
        <begin position="90"/>
        <end position="106"/>
    </location>
</feature>
<proteinExistence type="predicted"/>
<feature type="region of interest" description="Disordered" evidence="1">
    <location>
        <begin position="90"/>
        <end position="109"/>
    </location>
</feature>
<reference evidence="3" key="1">
    <citation type="journal article" date="2023" name="Mol. Phylogenet. Evol.">
        <title>Genome-scale phylogeny and comparative genomics of the fungal order Sordariales.</title>
        <authorList>
            <person name="Hensen N."/>
            <person name="Bonometti L."/>
            <person name="Westerberg I."/>
            <person name="Brannstrom I.O."/>
            <person name="Guillou S."/>
            <person name="Cros-Aarteil S."/>
            <person name="Calhoun S."/>
            <person name="Haridas S."/>
            <person name="Kuo A."/>
            <person name="Mondo S."/>
            <person name="Pangilinan J."/>
            <person name="Riley R."/>
            <person name="LaButti K."/>
            <person name="Andreopoulos B."/>
            <person name="Lipzen A."/>
            <person name="Chen C."/>
            <person name="Yan M."/>
            <person name="Daum C."/>
            <person name="Ng V."/>
            <person name="Clum A."/>
            <person name="Steindorff A."/>
            <person name="Ohm R.A."/>
            <person name="Martin F."/>
            <person name="Silar P."/>
            <person name="Natvig D.O."/>
            <person name="Lalanne C."/>
            <person name="Gautier V."/>
            <person name="Ament-Velasquez S.L."/>
            <person name="Kruys A."/>
            <person name="Hutchinson M.I."/>
            <person name="Powell A.J."/>
            <person name="Barry K."/>
            <person name="Miller A.N."/>
            <person name="Grigoriev I.V."/>
            <person name="Debuchy R."/>
            <person name="Gladieux P."/>
            <person name="Hiltunen Thoren M."/>
            <person name="Johannesson H."/>
        </authorList>
    </citation>
    <scope>NUCLEOTIDE SEQUENCE</scope>
    <source>
        <strain evidence="3">CBS 955.72</strain>
    </source>
</reference>